<keyword evidence="3" id="KW-1185">Reference proteome</keyword>
<dbReference type="EMBL" id="SACP01000004">
    <property type="protein sequence ID" value="RVU20252.1"/>
    <property type="molecule type" value="Genomic_DNA"/>
</dbReference>
<comment type="caution">
    <text evidence="2">The sequence shown here is derived from an EMBL/GenBank/DDBJ whole genome shotgun (WGS) entry which is preliminary data.</text>
</comment>
<proteinExistence type="predicted"/>
<gene>
    <name evidence="2" type="ORF">EOE48_06490</name>
</gene>
<feature type="compositionally biased region" description="Basic residues" evidence="1">
    <location>
        <begin position="99"/>
        <end position="114"/>
    </location>
</feature>
<name>A0A437PDB1_9HYPH</name>
<protein>
    <submittedName>
        <fullName evidence="2">Uncharacterized protein</fullName>
    </submittedName>
</protein>
<reference evidence="2 3" key="1">
    <citation type="submission" date="2019-01" db="EMBL/GenBank/DDBJ databases">
        <authorList>
            <person name="Chen W.-M."/>
        </authorList>
    </citation>
    <scope>NUCLEOTIDE SEQUENCE [LARGE SCALE GENOMIC DNA]</scope>
    <source>
        <strain evidence="2 3">TER-1</strain>
    </source>
</reference>
<evidence type="ECO:0000313" key="3">
    <source>
        <dbReference type="Proteomes" id="UP000286997"/>
    </source>
</evidence>
<dbReference type="Proteomes" id="UP000286997">
    <property type="component" value="Unassembled WGS sequence"/>
</dbReference>
<dbReference type="AlphaFoldDB" id="A0A437PDB1"/>
<evidence type="ECO:0000256" key="1">
    <source>
        <dbReference type="SAM" id="MobiDB-lite"/>
    </source>
</evidence>
<feature type="region of interest" description="Disordered" evidence="1">
    <location>
        <begin position="87"/>
        <end position="114"/>
    </location>
</feature>
<evidence type="ECO:0000313" key="2">
    <source>
        <dbReference type="EMBL" id="RVU20252.1"/>
    </source>
</evidence>
<dbReference type="RefSeq" id="WP_127727970.1">
    <property type="nucleotide sequence ID" value="NZ_SACP01000004.1"/>
</dbReference>
<dbReference type="OrthoDB" id="8447789at2"/>
<accession>A0A437PDB1</accession>
<sequence>MWSASDITIDLVLDESAEDILTGVVATPAGTVKVMAEVSFTEGGLILRGLHMHSQVGGANAFGAVHLRHLAQAVMETFDVGSLEVAGASRTTGANPGRRPGRLRFTRKPSPREG</sequence>
<organism evidence="2 3">
    <name type="scientific">Methylobacterium oryzihabitans</name>
    <dbReference type="NCBI Taxonomy" id="2499852"/>
    <lineage>
        <taxon>Bacteria</taxon>
        <taxon>Pseudomonadati</taxon>
        <taxon>Pseudomonadota</taxon>
        <taxon>Alphaproteobacteria</taxon>
        <taxon>Hyphomicrobiales</taxon>
        <taxon>Methylobacteriaceae</taxon>
        <taxon>Methylobacterium</taxon>
    </lineage>
</organism>